<evidence type="ECO:0000259" key="3">
    <source>
        <dbReference type="Pfam" id="PF10708"/>
    </source>
</evidence>
<name>A0A1G9KXL4_9ACTN</name>
<dbReference type="RefSeq" id="WP_176761728.1">
    <property type="nucleotide sequence ID" value="NZ_FNGP01000003.1"/>
</dbReference>
<feature type="domain" description="DUF2510" evidence="3">
    <location>
        <begin position="4"/>
        <end position="26"/>
    </location>
</feature>
<evidence type="ECO:0000313" key="4">
    <source>
        <dbReference type="EMBL" id="SDL54207.1"/>
    </source>
</evidence>
<dbReference type="Proteomes" id="UP000199475">
    <property type="component" value="Unassembled WGS sequence"/>
</dbReference>
<keyword evidence="2" id="KW-1133">Transmembrane helix</keyword>
<dbReference type="EMBL" id="FNGP01000003">
    <property type="protein sequence ID" value="SDL54207.1"/>
    <property type="molecule type" value="Genomic_DNA"/>
</dbReference>
<dbReference type="Pfam" id="PF10708">
    <property type="entry name" value="DUF2510"/>
    <property type="match status" value="1"/>
</dbReference>
<dbReference type="AlphaFoldDB" id="A0A1G9KXL4"/>
<accession>A0A1G9KXL4</accession>
<keyword evidence="2" id="KW-0472">Membrane</keyword>
<keyword evidence="5" id="KW-1185">Reference proteome</keyword>
<reference evidence="4 5" key="1">
    <citation type="submission" date="2016-10" db="EMBL/GenBank/DDBJ databases">
        <authorList>
            <person name="de Groot N.N."/>
        </authorList>
    </citation>
    <scope>NUCLEOTIDE SEQUENCE [LARGE SCALE GENOMIC DNA]</scope>
    <source>
        <strain evidence="4 5">CGMCC 1.9159</strain>
    </source>
</reference>
<dbReference type="STRING" id="686624.SAMN04488242_1871"/>
<gene>
    <name evidence="4" type="ORF">SAMN04488242_1871</name>
</gene>
<evidence type="ECO:0000256" key="2">
    <source>
        <dbReference type="SAM" id="Phobius"/>
    </source>
</evidence>
<evidence type="ECO:0000313" key="5">
    <source>
        <dbReference type="Proteomes" id="UP000199475"/>
    </source>
</evidence>
<feature type="transmembrane region" description="Helical" evidence="2">
    <location>
        <begin position="39"/>
        <end position="58"/>
    </location>
</feature>
<keyword evidence="2" id="KW-0812">Transmembrane</keyword>
<organism evidence="4 5">
    <name type="scientific">Tessaracoccus oleiagri</name>
    <dbReference type="NCBI Taxonomy" id="686624"/>
    <lineage>
        <taxon>Bacteria</taxon>
        <taxon>Bacillati</taxon>
        <taxon>Actinomycetota</taxon>
        <taxon>Actinomycetes</taxon>
        <taxon>Propionibacteriales</taxon>
        <taxon>Propionibacteriaceae</taxon>
        <taxon>Tessaracoccus</taxon>
    </lineage>
</organism>
<evidence type="ECO:0000256" key="1">
    <source>
        <dbReference type="SAM" id="MobiDB-lite"/>
    </source>
</evidence>
<sequence>MSQPGWYPDPEGRGGPRYWDGTRWLAPDAQARPRGNRGLWWFVAGLVVIAAIVLALVLGPRGLGFGSTAQPDTRSERPSVQPWDERSESPSEPGETDEGAAQPEECPSVGSPVSRVDADGRLRGGGLSVEAPTAPGWELSPTWMPWMSEQNSVTRMVVPGWVASVDVGTVRHADGFTSPERAARNIISCMASSWMFQDFTHSETLASQPFSLDGHEGWYIKENVYVSGREVAGDVLDVFVLDLGRDGELSVIVGCATQDHDPSISEVQAALDTMRVD</sequence>
<protein>
    <recommendedName>
        <fullName evidence="3">DUF2510 domain-containing protein</fullName>
    </recommendedName>
</protein>
<feature type="region of interest" description="Disordered" evidence="1">
    <location>
        <begin position="64"/>
        <end position="134"/>
    </location>
</feature>
<dbReference type="InterPro" id="IPR018929">
    <property type="entry name" value="DUF2510"/>
</dbReference>
<feature type="compositionally biased region" description="Basic and acidic residues" evidence="1">
    <location>
        <begin position="73"/>
        <end position="89"/>
    </location>
</feature>
<proteinExistence type="predicted"/>